<gene>
    <name evidence="2" type="ORF">MNOR_LOCUS1835</name>
</gene>
<organism evidence="2 3">
    <name type="scientific">Meganyctiphanes norvegica</name>
    <name type="common">Northern krill</name>
    <name type="synonym">Thysanopoda norvegica</name>
    <dbReference type="NCBI Taxonomy" id="48144"/>
    <lineage>
        <taxon>Eukaryota</taxon>
        <taxon>Metazoa</taxon>
        <taxon>Ecdysozoa</taxon>
        <taxon>Arthropoda</taxon>
        <taxon>Crustacea</taxon>
        <taxon>Multicrustacea</taxon>
        <taxon>Malacostraca</taxon>
        <taxon>Eumalacostraca</taxon>
        <taxon>Eucarida</taxon>
        <taxon>Euphausiacea</taxon>
        <taxon>Euphausiidae</taxon>
        <taxon>Meganyctiphanes</taxon>
    </lineage>
</organism>
<feature type="signal peptide" evidence="1">
    <location>
        <begin position="1"/>
        <end position="26"/>
    </location>
</feature>
<reference evidence="2 3" key="1">
    <citation type="submission" date="2024-05" db="EMBL/GenBank/DDBJ databases">
        <authorList>
            <person name="Wallberg A."/>
        </authorList>
    </citation>
    <scope>NUCLEOTIDE SEQUENCE [LARGE SCALE GENOMIC DNA]</scope>
</reference>
<proteinExistence type="predicted"/>
<accession>A0AAV2PL02</accession>
<evidence type="ECO:0000313" key="3">
    <source>
        <dbReference type="Proteomes" id="UP001497623"/>
    </source>
</evidence>
<evidence type="ECO:0000313" key="2">
    <source>
        <dbReference type="EMBL" id="CAL4061085.1"/>
    </source>
</evidence>
<dbReference type="Proteomes" id="UP001497623">
    <property type="component" value="Unassembled WGS sequence"/>
</dbReference>
<evidence type="ECO:0000256" key="1">
    <source>
        <dbReference type="SAM" id="SignalP"/>
    </source>
</evidence>
<comment type="caution">
    <text evidence="2">The sequence shown here is derived from an EMBL/GenBank/DDBJ whole genome shotgun (WGS) entry which is preliminary data.</text>
</comment>
<dbReference type="AlphaFoldDB" id="A0AAV2PL02"/>
<name>A0AAV2PL02_MEGNR</name>
<keyword evidence="1" id="KW-0732">Signal</keyword>
<feature type="chain" id="PRO_5043371202" evidence="1">
    <location>
        <begin position="27"/>
        <end position="215"/>
    </location>
</feature>
<keyword evidence="3" id="KW-1185">Reference proteome</keyword>
<sequence>MEQHGLLRFITVVLVLAATAVHLSTAATCYFCTDDPYDADDWPTYDADCGKFDYKGNTDSLSFGGCSIRVYDSGYIDRWATIGNEDGECMYDTDSTACYCTGEYCNTDSFCADCGYPKPTPTTTEATTVTTTFSSTDAPATLKCYQCINCGHIDDDIPVIEGEYLSCVTTMVLESAEVIRGGSNKEHPDGECSQTSATLSCWCSEDLCNGITIEF</sequence>
<dbReference type="EMBL" id="CAXKWB010000522">
    <property type="protein sequence ID" value="CAL4061085.1"/>
    <property type="molecule type" value="Genomic_DNA"/>
</dbReference>
<protein>
    <submittedName>
        <fullName evidence="2">Uncharacterized protein</fullName>
    </submittedName>
</protein>